<dbReference type="AlphaFoldDB" id="A0A327KN54"/>
<proteinExistence type="predicted"/>
<evidence type="ECO:0000313" key="1">
    <source>
        <dbReference type="EMBL" id="RAI40299.1"/>
    </source>
</evidence>
<keyword evidence="2" id="KW-1185">Reference proteome</keyword>
<name>A0A327KN54_9BRAD</name>
<dbReference type="RefSeq" id="WP_111421545.1">
    <property type="nucleotide sequence ID" value="NZ_NPEX01000239.1"/>
</dbReference>
<dbReference type="EMBL" id="NPEX01000239">
    <property type="protein sequence ID" value="RAI40299.1"/>
    <property type="molecule type" value="Genomic_DNA"/>
</dbReference>
<protein>
    <submittedName>
        <fullName evidence="1">Uncharacterized protein</fullName>
    </submittedName>
</protein>
<accession>A0A327KN54</accession>
<evidence type="ECO:0000313" key="2">
    <source>
        <dbReference type="Proteomes" id="UP000249130"/>
    </source>
</evidence>
<reference evidence="1 2" key="1">
    <citation type="submission" date="2017-07" db="EMBL/GenBank/DDBJ databases">
        <title>Draft Genome Sequences of Select Purple Nonsulfur Bacteria.</title>
        <authorList>
            <person name="Lasarre B."/>
            <person name="Mckinlay J.B."/>
        </authorList>
    </citation>
    <scope>NUCLEOTIDE SEQUENCE [LARGE SCALE GENOMIC DNA]</scope>
    <source>
        <strain evidence="1 2">DSM 5909</strain>
    </source>
</reference>
<comment type="caution">
    <text evidence="1">The sequence shown here is derived from an EMBL/GenBank/DDBJ whole genome shotgun (WGS) entry which is preliminary data.</text>
</comment>
<organism evidence="1 2">
    <name type="scientific">Rhodoplanes roseus</name>
    <dbReference type="NCBI Taxonomy" id="29409"/>
    <lineage>
        <taxon>Bacteria</taxon>
        <taxon>Pseudomonadati</taxon>
        <taxon>Pseudomonadota</taxon>
        <taxon>Alphaproteobacteria</taxon>
        <taxon>Hyphomicrobiales</taxon>
        <taxon>Nitrobacteraceae</taxon>
        <taxon>Rhodoplanes</taxon>
    </lineage>
</organism>
<dbReference type="OrthoDB" id="8479827at2"/>
<gene>
    <name evidence="1" type="ORF">CH341_24040</name>
</gene>
<dbReference type="Proteomes" id="UP000249130">
    <property type="component" value="Unassembled WGS sequence"/>
</dbReference>
<sequence length="310" mass="33455">MSQIDPVFGLIVIGRGDPRLARATIAASRTWRHPPARVVLAVPKGREHVFANVAPPGQTVSTVAAAEPEMLAAAVASLAGEVDLVLATPEGVVLDPAWLAGLRDHVILYEDSIAGVDLVPAVVKIDTEAGGASFDLAVADRPREPRLLSRLRGAIRARSLMGAVLWARIETLRQIKLATTGEGGDAVSFMLALDQLRERGRTTVRPTQHGCHVRLLPERRTGFDAGYGLYRRLEQLADARRSAAAVGGPSTSHIDLDLERLRLMAEQMLRSVLGKAGRHNAATFLKGALAARRDALAVRRTVVRDLRELR</sequence>